<dbReference type="Pfam" id="PF02116">
    <property type="entry name" value="STE2"/>
    <property type="match status" value="1"/>
</dbReference>
<feature type="transmembrane region" description="Helical" evidence="1">
    <location>
        <begin position="167"/>
        <end position="188"/>
    </location>
</feature>
<feature type="transmembrane region" description="Helical" evidence="1">
    <location>
        <begin position="80"/>
        <end position="109"/>
    </location>
</feature>
<keyword evidence="1" id="KW-0812">Transmembrane</keyword>
<dbReference type="Proteomes" id="UP001274830">
    <property type="component" value="Unassembled WGS sequence"/>
</dbReference>
<keyword evidence="1" id="KW-1133">Transmembrane helix</keyword>
<name>A0AAE1BZP3_9PEZI</name>
<dbReference type="RefSeq" id="XP_064690465.1">
    <property type="nucleotide sequence ID" value="XM_064841955.1"/>
</dbReference>
<dbReference type="CDD" id="cd14939">
    <property type="entry name" value="7tmD_STE2"/>
    <property type="match status" value="1"/>
</dbReference>
<feature type="transmembrane region" description="Helical" evidence="1">
    <location>
        <begin position="220"/>
        <end position="240"/>
    </location>
</feature>
<dbReference type="GeneID" id="89966509"/>
<evidence type="ECO:0000313" key="3">
    <source>
        <dbReference type="Proteomes" id="UP001274830"/>
    </source>
</evidence>
<dbReference type="GO" id="GO:0038038">
    <property type="term" value="C:G protein-coupled receptor homodimeric complex"/>
    <property type="evidence" value="ECO:0007669"/>
    <property type="project" value="TreeGrafter"/>
</dbReference>
<feature type="transmembrane region" description="Helical" evidence="1">
    <location>
        <begin position="135"/>
        <end position="155"/>
    </location>
</feature>
<evidence type="ECO:0000313" key="2">
    <source>
        <dbReference type="EMBL" id="KAK3673448.1"/>
    </source>
</evidence>
<dbReference type="PANTHER" id="PTHR28009:SF1">
    <property type="entry name" value="PHEROMONE ALPHA FACTOR RECEPTOR"/>
    <property type="match status" value="1"/>
</dbReference>
<dbReference type="InterPro" id="IPR000366">
    <property type="entry name" value="GPCR_STE2"/>
</dbReference>
<feature type="transmembrane region" description="Helical" evidence="1">
    <location>
        <begin position="252"/>
        <end position="272"/>
    </location>
</feature>
<proteinExistence type="predicted"/>
<protein>
    <submittedName>
        <fullName evidence="2">Pheromone alpha factor receptor</fullName>
    </submittedName>
</protein>
<sequence>MAENESWRKDPTFDYYNQDFVLTAPDAITAVPASLADVLKLDRLIATQGVVFGVQAGITGLLFLILLLMTKRDKRQSAVFLLNITALLLIFITCVLWCVSLTGVFYNFYNWELFYYMADDPGVIKATRLSVTTEVLGVLVMSTIFSSLVLQIRIVCCTLSELWKRCILAVSISVALAVITVRFVLAVYNIKYNIIGLLDETTDQFHFLGQLGRASNACTVFAIAFFSAIFVTKLAFAIRLRRKLNMKQFGPMQIIFVMGCQTMIVPMIFAIVGDYATGHQLQSLVQTVVAIFLPLSGMWASAQTGDDKVIRPDARFHRAIPVGATDLSSAKAYGSTKTNDTTDTLVENDFDSETGRYQYTAASGDRGKMMIRSTSSPHGAVHFHPQGFDFGAQDQTGGGYGAGKTSFSEDLEMQRLKNEGVVVDRTYSVRSD</sequence>
<keyword evidence="1" id="KW-0472">Membrane</keyword>
<dbReference type="InterPro" id="IPR027458">
    <property type="entry name" value="STE2_TM1-TM2_sf"/>
</dbReference>
<dbReference type="EMBL" id="JAUTXT010000025">
    <property type="protein sequence ID" value="KAK3673448.1"/>
    <property type="molecule type" value="Genomic_DNA"/>
</dbReference>
<dbReference type="Gene3D" id="1.10.287.920">
    <property type="entry name" value="Pheromone alpha factor receptor"/>
    <property type="match status" value="1"/>
</dbReference>
<dbReference type="PANTHER" id="PTHR28009">
    <property type="entry name" value="PHEROMONE ALPHA FACTOR RECEPTOR"/>
    <property type="match status" value="1"/>
</dbReference>
<keyword evidence="2" id="KW-0675">Receptor</keyword>
<organism evidence="2 3">
    <name type="scientific">Recurvomyces mirabilis</name>
    <dbReference type="NCBI Taxonomy" id="574656"/>
    <lineage>
        <taxon>Eukaryota</taxon>
        <taxon>Fungi</taxon>
        <taxon>Dikarya</taxon>
        <taxon>Ascomycota</taxon>
        <taxon>Pezizomycotina</taxon>
        <taxon>Dothideomycetes</taxon>
        <taxon>Dothideomycetidae</taxon>
        <taxon>Mycosphaerellales</taxon>
        <taxon>Teratosphaeriaceae</taxon>
        <taxon>Recurvomyces</taxon>
    </lineage>
</organism>
<reference evidence="2" key="1">
    <citation type="submission" date="2023-07" db="EMBL/GenBank/DDBJ databases">
        <title>Black Yeasts Isolated from many extreme environments.</title>
        <authorList>
            <person name="Coleine C."/>
            <person name="Stajich J.E."/>
            <person name="Selbmann L."/>
        </authorList>
    </citation>
    <scope>NUCLEOTIDE SEQUENCE</scope>
    <source>
        <strain evidence="2">CCFEE 5485</strain>
    </source>
</reference>
<dbReference type="GO" id="GO:0000750">
    <property type="term" value="P:pheromone-dependent signal transduction involved in conjugation with cellular fusion"/>
    <property type="evidence" value="ECO:0007669"/>
    <property type="project" value="TreeGrafter"/>
</dbReference>
<gene>
    <name evidence="2" type="primary">STE2</name>
    <name evidence="2" type="ORF">LTR78_006682</name>
</gene>
<feature type="transmembrane region" description="Helical" evidence="1">
    <location>
        <begin position="284"/>
        <end position="302"/>
    </location>
</feature>
<dbReference type="AlphaFoldDB" id="A0AAE1BZP3"/>
<keyword evidence="3" id="KW-1185">Reference proteome</keyword>
<feature type="transmembrane region" description="Helical" evidence="1">
    <location>
        <begin position="45"/>
        <end position="68"/>
    </location>
</feature>
<comment type="caution">
    <text evidence="2">The sequence shown here is derived from an EMBL/GenBank/DDBJ whole genome shotgun (WGS) entry which is preliminary data.</text>
</comment>
<evidence type="ECO:0000256" key="1">
    <source>
        <dbReference type="SAM" id="Phobius"/>
    </source>
</evidence>
<dbReference type="GO" id="GO:0004932">
    <property type="term" value="F:mating-type factor pheromone receptor activity"/>
    <property type="evidence" value="ECO:0007669"/>
    <property type="project" value="InterPro"/>
</dbReference>
<dbReference type="PRINTS" id="PR00250">
    <property type="entry name" value="GPCRSTE2"/>
</dbReference>
<accession>A0AAE1BZP3</accession>